<dbReference type="OrthoDB" id="251910at2759"/>
<evidence type="ECO:0000313" key="2">
    <source>
        <dbReference type="EMBL" id="EKF27564.1"/>
    </source>
</evidence>
<feature type="region of interest" description="Disordered" evidence="1">
    <location>
        <begin position="1"/>
        <end position="20"/>
    </location>
</feature>
<evidence type="ECO:0000256" key="1">
    <source>
        <dbReference type="SAM" id="MobiDB-lite"/>
    </source>
</evidence>
<keyword evidence="3" id="KW-1185">Reference proteome</keyword>
<reference evidence="2 3" key="1">
    <citation type="journal article" date="2012" name="BMC Genomics">
        <title>Comparative genomic analysis of human infective Trypanosoma cruzi lineages with the bat-restricted subspecies T. cruzi marinkellei.</title>
        <authorList>
            <person name="Franzen O."/>
            <person name="Talavera-Lopez C."/>
            <person name="Ochaya S."/>
            <person name="Butler C.E."/>
            <person name="Messenger L.A."/>
            <person name="Lewis M.D."/>
            <person name="Llewellyn M.S."/>
            <person name="Marinkelle C.J."/>
            <person name="Tyler K.M."/>
            <person name="Miles M.A."/>
            <person name="Andersson B."/>
        </authorList>
    </citation>
    <scope>NUCLEOTIDE SEQUENCE [LARGE SCALE GENOMIC DNA]</scope>
    <source>
        <strain evidence="2 3">B7</strain>
    </source>
</reference>
<evidence type="ECO:0000313" key="3">
    <source>
        <dbReference type="Proteomes" id="UP000007350"/>
    </source>
</evidence>
<sequence length="318" mass="35299">MHSQAAHPETTHLNRSNHKAASRDPQLFLHRVDDLLCRLDNIYSASTLMYADDPTLVALGADSRACGAAMEPALSLITTWAAEHSLKINVDKSAAALFHISSHTRSDEDMVNLHLGSGKLRIQSRPVRLLGNTFDRLLNFVTHASNAAKQTMSRRYQLRLVAQAGASPHTMRSFLIGYVHSVLFHNGEEIVPCLAPTYRHHMEVRYRDSCEASLGLSASTEDTSVCLGANLLPLRKCSVFVHSHNTNAICASTIMRICVSLSTWNLYLRPCMGRRRLQSPFREMPLLMNYTAFATLLGYPTTTPLLLLPNIGFFPGTL</sequence>
<proteinExistence type="predicted"/>
<name>K2MPL3_TRYCR</name>
<dbReference type="AlphaFoldDB" id="K2MPL3"/>
<accession>K2MPL3</accession>
<dbReference type="Proteomes" id="UP000007350">
    <property type="component" value="Unassembled WGS sequence"/>
</dbReference>
<gene>
    <name evidence="2" type="ORF">MOQ_008709</name>
</gene>
<protein>
    <submittedName>
        <fullName evidence="2">Uncharacterized protein</fullName>
    </submittedName>
</protein>
<organism evidence="2 3">
    <name type="scientific">Trypanosoma cruzi marinkellei</name>
    <dbReference type="NCBI Taxonomy" id="85056"/>
    <lineage>
        <taxon>Eukaryota</taxon>
        <taxon>Discoba</taxon>
        <taxon>Euglenozoa</taxon>
        <taxon>Kinetoplastea</taxon>
        <taxon>Metakinetoplastina</taxon>
        <taxon>Trypanosomatida</taxon>
        <taxon>Trypanosomatidae</taxon>
        <taxon>Trypanosoma</taxon>
        <taxon>Schizotrypanum</taxon>
    </lineage>
</organism>
<dbReference type="EMBL" id="AHKC01017828">
    <property type="protein sequence ID" value="EKF27564.1"/>
    <property type="molecule type" value="Genomic_DNA"/>
</dbReference>
<comment type="caution">
    <text evidence="2">The sequence shown here is derived from an EMBL/GenBank/DDBJ whole genome shotgun (WGS) entry which is preliminary data.</text>
</comment>